<dbReference type="OrthoDB" id="5766000at2"/>
<accession>A0A521EEX1</accession>
<feature type="transmembrane region" description="Helical" evidence="1">
    <location>
        <begin position="34"/>
        <end position="54"/>
    </location>
</feature>
<keyword evidence="1" id="KW-1133">Transmembrane helix</keyword>
<keyword evidence="1" id="KW-0472">Membrane</keyword>
<dbReference type="InterPro" id="IPR025250">
    <property type="entry name" value="DUF4199"/>
</dbReference>
<protein>
    <recommendedName>
        <fullName evidence="4">DUF4199 domain-containing protein</fullName>
    </recommendedName>
</protein>
<name>A0A521EEX1_9SPHI</name>
<organism evidence="2 3">
    <name type="scientific">Solitalea koreensis</name>
    <dbReference type="NCBI Taxonomy" id="543615"/>
    <lineage>
        <taxon>Bacteria</taxon>
        <taxon>Pseudomonadati</taxon>
        <taxon>Bacteroidota</taxon>
        <taxon>Sphingobacteriia</taxon>
        <taxon>Sphingobacteriales</taxon>
        <taxon>Sphingobacteriaceae</taxon>
        <taxon>Solitalea</taxon>
    </lineage>
</organism>
<dbReference type="RefSeq" id="WP_142604700.1">
    <property type="nucleotide sequence ID" value="NZ_FXSZ01000014.1"/>
</dbReference>
<feature type="transmembrane region" description="Helical" evidence="1">
    <location>
        <begin position="7"/>
        <end position="28"/>
    </location>
</feature>
<evidence type="ECO:0000313" key="3">
    <source>
        <dbReference type="Proteomes" id="UP000315971"/>
    </source>
</evidence>
<dbReference type="AlphaFoldDB" id="A0A521EEX1"/>
<sequence>MKLEIRWGLIISVLSFIWLCLEYGLGLHTRHLNMLPYVTVFSLLIPVICLWLAIKEKRNIVNRGSITFAGAFKTGAIISVIAAVLSLLSILLYFKVINPNFTSFMVEHMKAAALKNGTNVLEAEVQARRYFGLSNYLLQSFLSTLLIGLAISLIIAASIKKKIILWQD</sequence>
<evidence type="ECO:0008006" key="4">
    <source>
        <dbReference type="Google" id="ProtNLM"/>
    </source>
</evidence>
<dbReference type="EMBL" id="FXSZ01000014">
    <property type="protein sequence ID" value="SMO82473.1"/>
    <property type="molecule type" value="Genomic_DNA"/>
</dbReference>
<feature type="transmembrane region" description="Helical" evidence="1">
    <location>
        <begin position="75"/>
        <end position="94"/>
    </location>
</feature>
<dbReference type="Pfam" id="PF13858">
    <property type="entry name" value="DUF4199"/>
    <property type="match status" value="1"/>
</dbReference>
<gene>
    <name evidence="2" type="ORF">SAMN06265350_11418</name>
</gene>
<keyword evidence="3" id="KW-1185">Reference proteome</keyword>
<evidence type="ECO:0000313" key="2">
    <source>
        <dbReference type="EMBL" id="SMO82473.1"/>
    </source>
</evidence>
<evidence type="ECO:0000256" key="1">
    <source>
        <dbReference type="SAM" id="Phobius"/>
    </source>
</evidence>
<proteinExistence type="predicted"/>
<reference evidence="2 3" key="1">
    <citation type="submission" date="2017-05" db="EMBL/GenBank/DDBJ databases">
        <authorList>
            <person name="Varghese N."/>
            <person name="Submissions S."/>
        </authorList>
    </citation>
    <scope>NUCLEOTIDE SEQUENCE [LARGE SCALE GENOMIC DNA]</scope>
    <source>
        <strain evidence="2 3">DSM 21342</strain>
    </source>
</reference>
<keyword evidence="1" id="KW-0812">Transmembrane</keyword>
<dbReference type="Proteomes" id="UP000315971">
    <property type="component" value="Unassembled WGS sequence"/>
</dbReference>
<feature type="transmembrane region" description="Helical" evidence="1">
    <location>
        <begin position="136"/>
        <end position="159"/>
    </location>
</feature>